<proteinExistence type="predicted"/>
<dbReference type="RefSeq" id="WP_142444353.1">
    <property type="nucleotide sequence ID" value="NZ_SESI01000004.1"/>
</dbReference>
<dbReference type="Proteomes" id="UP000315385">
    <property type="component" value="Unassembled WGS sequence"/>
</dbReference>
<feature type="compositionally biased region" description="Acidic residues" evidence="1">
    <location>
        <begin position="31"/>
        <end position="47"/>
    </location>
</feature>
<gene>
    <name evidence="2" type="ORF">EWF95_12135</name>
</gene>
<evidence type="ECO:0000313" key="3">
    <source>
        <dbReference type="Proteomes" id="UP000315385"/>
    </source>
</evidence>
<organism evidence="2 3">
    <name type="scientific">Halonotius roseus</name>
    <dbReference type="NCBI Taxonomy" id="2511997"/>
    <lineage>
        <taxon>Archaea</taxon>
        <taxon>Methanobacteriati</taxon>
        <taxon>Methanobacteriota</taxon>
        <taxon>Stenosarchaea group</taxon>
        <taxon>Halobacteria</taxon>
        <taxon>Halobacteriales</taxon>
        <taxon>Haloferacaceae</taxon>
        <taxon>Halonotius</taxon>
    </lineage>
</organism>
<accession>A0A544QKJ5</accession>
<name>A0A544QKJ5_9EURY</name>
<keyword evidence="3" id="KW-1185">Reference proteome</keyword>
<dbReference type="Pfam" id="PF13459">
    <property type="entry name" value="Fer4_15"/>
    <property type="match status" value="1"/>
</dbReference>
<dbReference type="Gene3D" id="3.30.70.20">
    <property type="match status" value="1"/>
</dbReference>
<dbReference type="OrthoDB" id="241187at2157"/>
<evidence type="ECO:0000256" key="1">
    <source>
        <dbReference type="SAM" id="MobiDB-lite"/>
    </source>
</evidence>
<comment type="caution">
    <text evidence="2">The sequence shown here is derived from an EMBL/GenBank/DDBJ whole genome shotgun (WGS) entry which is preliminary data.</text>
</comment>
<reference evidence="2 3" key="1">
    <citation type="submission" date="2019-02" db="EMBL/GenBank/DDBJ databases">
        <title>Halonotius sp. a new haloqrchaeon isolated from saline water.</title>
        <authorList>
            <person name="Duran-Viseras A."/>
            <person name="Sanchez-Porro C."/>
            <person name="Ventosa A."/>
        </authorList>
    </citation>
    <scope>NUCLEOTIDE SEQUENCE [LARGE SCALE GENOMIC DNA]</scope>
    <source>
        <strain evidence="2 3">F9-27</strain>
    </source>
</reference>
<protein>
    <submittedName>
        <fullName evidence="2">Ferredoxin</fullName>
    </submittedName>
</protein>
<sequence length="88" mass="9569">MTTYEVTLKKQLCDGIFACLTRDPRFVEDDDGLATIDPDGDPVYDGDGEVREENGDVVATFDDDRIEEARQAAAACPTNAIVVEEVDG</sequence>
<feature type="region of interest" description="Disordered" evidence="1">
    <location>
        <begin position="31"/>
        <end position="50"/>
    </location>
</feature>
<dbReference type="SUPFAM" id="SSF54862">
    <property type="entry name" value="4Fe-4S ferredoxins"/>
    <property type="match status" value="1"/>
</dbReference>
<dbReference type="AlphaFoldDB" id="A0A544QKJ5"/>
<dbReference type="EMBL" id="SESI01000004">
    <property type="protein sequence ID" value="TQQ78876.1"/>
    <property type="molecule type" value="Genomic_DNA"/>
</dbReference>
<evidence type="ECO:0000313" key="2">
    <source>
        <dbReference type="EMBL" id="TQQ78876.1"/>
    </source>
</evidence>